<organism evidence="4 5">
    <name type="scientific">Liquidambar formosana</name>
    <name type="common">Formosan gum</name>
    <dbReference type="NCBI Taxonomy" id="63359"/>
    <lineage>
        <taxon>Eukaryota</taxon>
        <taxon>Viridiplantae</taxon>
        <taxon>Streptophyta</taxon>
        <taxon>Embryophyta</taxon>
        <taxon>Tracheophyta</taxon>
        <taxon>Spermatophyta</taxon>
        <taxon>Magnoliopsida</taxon>
        <taxon>eudicotyledons</taxon>
        <taxon>Gunneridae</taxon>
        <taxon>Pentapetalae</taxon>
        <taxon>Saxifragales</taxon>
        <taxon>Altingiaceae</taxon>
        <taxon>Liquidambar</taxon>
    </lineage>
</organism>
<feature type="transmembrane region" description="Helical" evidence="1">
    <location>
        <begin position="129"/>
        <end position="148"/>
    </location>
</feature>
<dbReference type="PANTHER" id="PTHR33021">
    <property type="entry name" value="BLUE COPPER PROTEIN"/>
    <property type="match status" value="1"/>
</dbReference>
<dbReference type="GO" id="GO:0005886">
    <property type="term" value="C:plasma membrane"/>
    <property type="evidence" value="ECO:0007669"/>
    <property type="project" value="TreeGrafter"/>
</dbReference>
<reference evidence="4 5" key="1">
    <citation type="journal article" date="2024" name="Plant J.">
        <title>Genome sequences and population genomics reveal climatic adaptation and genomic divergence between two closely related sweetgum species.</title>
        <authorList>
            <person name="Xu W.Q."/>
            <person name="Ren C.Q."/>
            <person name="Zhang X.Y."/>
            <person name="Comes H.P."/>
            <person name="Liu X.H."/>
            <person name="Li Y.G."/>
            <person name="Kettle C.J."/>
            <person name="Jalonen R."/>
            <person name="Gaisberger H."/>
            <person name="Ma Y.Z."/>
            <person name="Qiu Y.X."/>
        </authorList>
    </citation>
    <scope>NUCLEOTIDE SEQUENCE [LARGE SCALE GENOMIC DNA]</scope>
    <source>
        <strain evidence="4">Hangzhou</strain>
    </source>
</reference>
<evidence type="ECO:0000313" key="5">
    <source>
        <dbReference type="Proteomes" id="UP001415857"/>
    </source>
</evidence>
<feature type="signal peptide" evidence="2">
    <location>
        <begin position="1"/>
        <end position="24"/>
    </location>
</feature>
<sequence>MAALICASNLKQVMIILLTSRVAVFPYWSGVNNVIQVGEEDFDACTQNEVIDMFHDGPTIILLDKPGEYFYYSGVGKHCELGQKLAVTVTNKEGSSGAPFTLDLSSSETTAAAPSPVAILPSKSSATSIRSFGVVSGFLAFLLSLFIWGRGLHLYGL</sequence>
<keyword evidence="2" id="KW-0732">Signal</keyword>
<dbReference type="InterPro" id="IPR008972">
    <property type="entry name" value="Cupredoxin"/>
</dbReference>
<keyword evidence="5" id="KW-1185">Reference proteome</keyword>
<dbReference type="AlphaFoldDB" id="A0AAP0WPB4"/>
<dbReference type="Proteomes" id="UP001415857">
    <property type="component" value="Unassembled WGS sequence"/>
</dbReference>
<dbReference type="Pfam" id="PF02298">
    <property type="entry name" value="Cu_bind_like"/>
    <property type="match status" value="1"/>
</dbReference>
<dbReference type="InterPro" id="IPR039391">
    <property type="entry name" value="Phytocyanin-like"/>
</dbReference>
<evidence type="ECO:0000313" key="4">
    <source>
        <dbReference type="EMBL" id="KAK9275439.1"/>
    </source>
</evidence>
<feature type="domain" description="Phytocyanin" evidence="3">
    <location>
        <begin position="1"/>
        <end position="91"/>
    </location>
</feature>
<keyword evidence="1" id="KW-0472">Membrane</keyword>
<protein>
    <recommendedName>
        <fullName evidence="3">Phytocyanin domain-containing protein</fullName>
    </recommendedName>
</protein>
<accession>A0AAP0WPB4</accession>
<dbReference type="SUPFAM" id="SSF49503">
    <property type="entry name" value="Cupredoxins"/>
    <property type="match status" value="1"/>
</dbReference>
<dbReference type="Gene3D" id="2.60.40.420">
    <property type="entry name" value="Cupredoxins - blue copper proteins"/>
    <property type="match status" value="1"/>
</dbReference>
<dbReference type="PROSITE" id="PS51485">
    <property type="entry name" value="PHYTOCYANIN"/>
    <property type="match status" value="1"/>
</dbReference>
<keyword evidence="1" id="KW-1133">Transmembrane helix</keyword>
<evidence type="ECO:0000259" key="3">
    <source>
        <dbReference type="PROSITE" id="PS51485"/>
    </source>
</evidence>
<proteinExistence type="predicted"/>
<dbReference type="InterPro" id="IPR003245">
    <property type="entry name" value="Phytocyanin_dom"/>
</dbReference>
<comment type="caution">
    <text evidence="4">The sequence shown here is derived from an EMBL/GenBank/DDBJ whole genome shotgun (WGS) entry which is preliminary data.</text>
</comment>
<keyword evidence="1" id="KW-0812">Transmembrane</keyword>
<feature type="chain" id="PRO_5042981423" description="Phytocyanin domain-containing protein" evidence="2">
    <location>
        <begin position="25"/>
        <end position="157"/>
    </location>
</feature>
<dbReference type="PANTHER" id="PTHR33021:SF264">
    <property type="entry name" value="OS05G0570900 PROTEIN"/>
    <property type="match status" value="1"/>
</dbReference>
<gene>
    <name evidence="4" type="ORF">L1049_022704</name>
</gene>
<name>A0AAP0WPB4_LIQFO</name>
<evidence type="ECO:0000256" key="1">
    <source>
        <dbReference type="SAM" id="Phobius"/>
    </source>
</evidence>
<evidence type="ECO:0000256" key="2">
    <source>
        <dbReference type="SAM" id="SignalP"/>
    </source>
</evidence>
<dbReference type="GO" id="GO:0009055">
    <property type="term" value="F:electron transfer activity"/>
    <property type="evidence" value="ECO:0007669"/>
    <property type="project" value="InterPro"/>
</dbReference>
<dbReference type="EMBL" id="JBBPBK010000011">
    <property type="protein sequence ID" value="KAK9275439.1"/>
    <property type="molecule type" value="Genomic_DNA"/>
</dbReference>